<protein>
    <submittedName>
        <fullName evidence="3">HNH endonuclease</fullName>
    </submittedName>
</protein>
<feature type="compositionally biased region" description="Polar residues" evidence="1">
    <location>
        <begin position="531"/>
        <end position="541"/>
    </location>
</feature>
<name>A0A7M1SV95_9MICO</name>
<dbReference type="GO" id="GO:0003676">
    <property type="term" value="F:nucleic acid binding"/>
    <property type="evidence" value="ECO:0007669"/>
    <property type="project" value="InterPro"/>
</dbReference>
<evidence type="ECO:0000313" key="3">
    <source>
        <dbReference type="EMBL" id="QOR71401.1"/>
    </source>
</evidence>
<feature type="domain" description="HNH nuclease" evidence="2">
    <location>
        <begin position="398"/>
        <end position="450"/>
    </location>
</feature>
<dbReference type="CDD" id="cd00085">
    <property type="entry name" value="HNHc"/>
    <property type="match status" value="1"/>
</dbReference>
<reference evidence="3 4" key="1">
    <citation type="submission" date="2020-10" db="EMBL/GenBank/DDBJ databases">
        <title>Haloactinobacterium sp. RN3S43, a bacterium isolated from saline soil.</title>
        <authorList>
            <person name="Sun J.-Q."/>
        </authorList>
    </citation>
    <scope>NUCLEOTIDE SEQUENCE [LARGE SCALE GENOMIC DNA]</scope>
    <source>
        <strain evidence="3 4">RN3S43</strain>
    </source>
</reference>
<feature type="region of interest" description="Disordered" evidence="1">
    <location>
        <begin position="513"/>
        <end position="541"/>
    </location>
</feature>
<dbReference type="InterPro" id="IPR003615">
    <property type="entry name" value="HNH_nuc"/>
</dbReference>
<dbReference type="EMBL" id="CP063169">
    <property type="protein sequence ID" value="QOR71401.1"/>
    <property type="molecule type" value="Genomic_DNA"/>
</dbReference>
<dbReference type="AlphaFoldDB" id="A0A7M1SV95"/>
<dbReference type="KEGG" id="halt:IM660_03625"/>
<keyword evidence="3" id="KW-0255">Endonuclease</keyword>
<accession>A0A7M1SV95</accession>
<evidence type="ECO:0000259" key="2">
    <source>
        <dbReference type="SMART" id="SM00507"/>
    </source>
</evidence>
<evidence type="ECO:0000313" key="4">
    <source>
        <dbReference type="Proteomes" id="UP000593758"/>
    </source>
</evidence>
<dbReference type="Gene3D" id="1.10.30.50">
    <property type="match status" value="1"/>
</dbReference>
<dbReference type="GO" id="GO:0008270">
    <property type="term" value="F:zinc ion binding"/>
    <property type="evidence" value="ECO:0007669"/>
    <property type="project" value="InterPro"/>
</dbReference>
<gene>
    <name evidence="3" type="ORF">IM660_03625</name>
</gene>
<evidence type="ECO:0000256" key="1">
    <source>
        <dbReference type="SAM" id="MobiDB-lite"/>
    </source>
</evidence>
<feature type="region of interest" description="Disordered" evidence="1">
    <location>
        <begin position="299"/>
        <end position="324"/>
    </location>
</feature>
<dbReference type="Pfam" id="PF01844">
    <property type="entry name" value="HNH"/>
    <property type="match status" value="1"/>
</dbReference>
<keyword evidence="3" id="KW-0540">Nuclease</keyword>
<keyword evidence="4" id="KW-1185">Reference proteome</keyword>
<dbReference type="SMART" id="SM00507">
    <property type="entry name" value="HNHc"/>
    <property type="match status" value="1"/>
</dbReference>
<dbReference type="InterPro" id="IPR002711">
    <property type="entry name" value="HNH"/>
</dbReference>
<sequence length="541" mass="56698">MTSTAAHDSFSVPAGKGLLAAVRATGVAARAVEVERAELVLAWVREGAIIPGEVSPDDVVDGGGVFDPDVHAGLPGTQEPMRLAGAGAPWVSDLGFVSLAAALGMSNEAALGYVGTVVELAYRLPTLWGRVRAGQVSITRARAVTRLTKRLPADGAAWVDSQVAWTIGSCSSGQIERTVTAAMESFDPDRAERDQQAALEGRRVDIRLGDLATAADPSAGAVVAFDGGLGVADALDLEAAVAARAAGLKTLMPDASEDVRRSIALGDLARGKATLAPAATADAPGGSAVPGVSTRACVTEPAGAGAPTGPAETTGDPAATGTTGLEATGRTVMLYLHLRADALDQHGRGVVGRCENTRSPVTVEQVRSWCGSAGRVLVRPVIDLNDQYSASTYEASPRLREQVILRDQRCRFPFCPRSARTGDVDHITPHEQGGPTSSRNLAVLCRRHHRVKTHTDWTYELLSPGMYYWTGPDRVAYLVSPAGTFVLPGVTSTPGQPVIKTRRIAIASMRANARAMPTRRHQVRPTAELHPSSSSTDPPPF</sequence>
<dbReference type="RefSeq" id="WP_193498064.1">
    <property type="nucleotide sequence ID" value="NZ_CP063169.1"/>
</dbReference>
<dbReference type="Proteomes" id="UP000593758">
    <property type="component" value="Chromosome"/>
</dbReference>
<keyword evidence="3" id="KW-0378">Hydrolase</keyword>
<proteinExistence type="predicted"/>
<dbReference type="GO" id="GO:0004519">
    <property type="term" value="F:endonuclease activity"/>
    <property type="evidence" value="ECO:0007669"/>
    <property type="project" value="UniProtKB-KW"/>
</dbReference>
<organism evidence="3 4">
    <name type="scientific">Ruania alkalisoli</name>
    <dbReference type="NCBI Taxonomy" id="2779775"/>
    <lineage>
        <taxon>Bacteria</taxon>
        <taxon>Bacillati</taxon>
        <taxon>Actinomycetota</taxon>
        <taxon>Actinomycetes</taxon>
        <taxon>Micrococcales</taxon>
        <taxon>Ruaniaceae</taxon>
        <taxon>Ruania</taxon>
    </lineage>
</organism>